<gene>
    <name evidence="1" type="ORF">HSR121_1285</name>
</gene>
<name>A0A897MZC7_9EURY</name>
<dbReference type="AlphaFoldDB" id="A0A897MZC7"/>
<evidence type="ECO:0000313" key="2">
    <source>
        <dbReference type="Proteomes" id="UP000663525"/>
    </source>
</evidence>
<accession>A0A897MZC7</accession>
<dbReference type="Proteomes" id="UP000663525">
    <property type="component" value="Chromosome"/>
</dbReference>
<proteinExistence type="predicted"/>
<sequence>MDIVDGRHSLPVRTGVCEVVFRPLSHRVIEPDKTPKYGRRVLTILGILL</sequence>
<dbReference type="EMBL" id="CP064787">
    <property type="protein sequence ID" value="QSG05631.1"/>
    <property type="molecule type" value="Genomic_DNA"/>
</dbReference>
<protein>
    <submittedName>
        <fullName evidence="1">Uncharacterized protein</fullName>
    </submittedName>
</protein>
<organism evidence="1 2">
    <name type="scientific">Halapricum desulfuricans</name>
    <dbReference type="NCBI Taxonomy" id="2841257"/>
    <lineage>
        <taxon>Archaea</taxon>
        <taxon>Methanobacteriati</taxon>
        <taxon>Methanobacteriota</taxon>
        <taxon>Stenosarchaea group</taxon>
        <taxon>Halobacteria</taxon>
        <taxon>Halobacteriales</taxon>
        <taxon>Haloarculaceae</taxon>
        <taxon>Halapricum</taxon>
    </lineage>
</organism>
<evidence type="ECO:0000313" key="1">
    <source>
        <dbReference type="EMBL" id="QSG05631.1"/>
    </source>
</evidence>
<reference evidence="1" key="1">
    <citation type="submission" date="2020-11" db="EMBL/GenBank/DDBJ databases">
        <title>Carbohydrate-dependent, anaerobic sulfur respiration: A novel catabolism in halophilic archaea.</title>
        <authorList>
            <person name="Sorokin D.Y."/>
            <person name="Messina E."/>
            <person name="Smedile F."/>
            <person name="La Cono V."/>
            <person name="Hallsworth J.E."/>
            <person name="Yakimov M.M."/>
        </authorList>
    </citation>
    <scope>NUCLEOTIDE SEQUENCE</scope>
    <source>
        <strain evidence="1">HSR12-1</strain>
    </source>
</reference>